<protein>
    <submittedName>
        <fullName evidence="1">Uncharacterized protein</fullName>
    </submittedName>
</protein>
<evidence type="ECO:0000313" key="1">
    <source>
        <dbReference type="EMBL" id="KAK1322322.1"/>
    </source>
</evidence>
<name>A0AAV9F9T0_ACOCL</name>
<comment type="caution">
    <text evidence="1">The sequence shown here is derived from an EMBL/GenBank/DDBJ whole genome shotgun (WGS) entry which is preliminary data.</text>
</comment>
<dbReference type="Proteomes" id="UP001180020">
    <property type="component" value="Unassembled WGS sequence"/>
</dbReference>
<evidence type="ECO:0000313" key="2">
    <source>
        <dbReference type="Proteomes" id="UP001180020"/>
    </source>
</evidence>
<dbReference type="AlphaFoldDB" id="A0AAV9F9T0"/>
<keyword evidence="2" id="KW-1185">Reference proteome</keyword>
<organism evidence="1 2">
    <name type="scientific">Acorus calamus</name>
    <name type="common">Sweet flag</name>
    <dbReference type="NCBI Taxonomy" id="4465"/>
    <lineage>
        <taxon>Eukaryota</taxon>
        <taxon>Viridiplantae</taxon>
        <taxon>Streptophyta</taxon>
        <taxon>Embryophyta</taxon>
        <taxon>Tracheophyta</taxon>
        <taxon>Spermatophyta</taxon>
        <taxon>Magnoliopsida</taxon>
        <taxon>Liliopsida</taxon>
        <taxon>Acoraceae</taxon>
        <taxon>Acorus</taxon>
    </lineage>
</organism>
<proteinExistence type="predicted"/>
<dbReference type="EMBL" id="JAUJYO010000003">
    <property type="protein sequence ID" value="KAK1322322.1"/>
    <property type="molecule type" value="Genomic_DNA"/>
</dbReference>
<reference evidence="1" key="1">
    <citation type="journal article" date="2023" name="Nat. Commun.">
        <title>Diploid and tetraploid genomes of Acorus and the evolution of monocots.</title>
        <authorList>
            <person name="Ma L."/>
            <person name="Liu K.W."/>
            <person name="Li Z."/>
            <person name="Hsiao Y.Y."/>
            <person name="Qi Y."/>
            <person name="Fu T."/>
            <person name="Tang G.D."/>
            <person name="Zhang D."/>
            <person name="Sun W.H."/>
            <person name="Liu D.K."/>
            <person name="Li Y."/>
            <person name="Chen G.Z."/>
            <person name="Liu X.D."/>
            <person name="Liao X.Y."/>
            <person name="Jiang Y.T."/>
            <person name="Yu X."/>
            <person name="Hao Y."/>
            <person name="Huang J."/>
            <person name="Zhao X.W."/>
            <person name="Ke S."/>
            <person name="Chen Y.Y."/>
            <person name="Wu W.L."/>
            <person name="Hsu J.L."/>
            <person name="Lin Y.F."/>
            <person name="Huang M.D."/>
            <person name="Li C.Y."/>
            <person name="Huang L."/>
            <person name="Wang Z.W."/>
            <person name="Zhao X."/>
            <person name="Zhong W.Y."/>
            <person name="Peng D.H."/>
            <person name="Ahmad S."/>
            <person name="Lan S."/>
            <person name="Zhang J.S."/>
            <person name="Tsai W.C."/>
            <person name="Van de Peer Y."/>
            <person name="Liu Z.J."/>
        </authorList>
    </citation>
    <scope>NUCLEOTIDE SEQUENCE</scope>
    <source>
        <strain evidence="1">CP</strain>
    </source>
</reference>
<sequence>MAGVLQEGVHEVLAFHRRLRRHRHHRHQVISQSLRRGRQELSLRAEAQVNLEMLDPGSGSPFFPFICLKCDSKLSLLC</sequence>
<reference evidence="1" key="2">
    <citation type="submission" date="2023-06" db="EMBL/GenBank/DDBJ databases">
        <authorList>
            <person name="Ma L."/>
            <person name="Liu K.-W."/>
            <person name="Li Z."/>
            <person name="Hsiao Y.-Y."/>
            <person name="Qi Y."/>
            <person name="Fu T."/>
            <person name="Tang G."/>
            <person name="Zhang D."/>
            <person name="Sun W.-H."/>
            <person name="Liu D.-K."/>
            <person name="Li Y."/>
            <person name="Chen G.-Z."/>
            <person name="Liu X.-D."/>
            <person name="Liao X.-Y."/>
            <person name="Jiang Y.-T."/>
            <person name="Yu X."/>
            <person name="Hao Y."/>
            <person name="Huang J."/>
            <person name="Zhao X.-W."/>
            <person name="Ke S."/>
            <person name="Chen Y.-Y."/>
            <person name="Wu W.-L."/>
            <person name="Hsu J.-L."/>
            <person name="Lin Y.-F."/>
            <person name="Huang M.-D."/>
            <person name="Li C.-Y."/>
            <person name="Huang L."/>
            <person name="Wang Z.-W."/>
            <person name="Zhao X."/>
            <person name="Zhong W.-Y."/>
            <person name="Peng D.-H."/>
            <person name="Ahmad S."/>
            <person name="Lan S."/>
            <person name="Zhang J.-S."/>
            <person name="Tsai W.-C."/>
            <person name="Van De Peer Y."/>
            <person name="Liu Z.-J."/>
        </authorList>
    </citation>
    <scope>NUCLEOTIDE SEQUENCE</scope>
    <source>
        <strain evidence="1">CP</strain>
        <tissue evidence="1">Leaves</tissue>
    </source>
</reference>
<gene>
    <name evidence="1" type="ORF">QJS10_CPA03g01528</name>
</gene>
<accession>A0AAV9F9T0</accession>